<dbReference type="InterPro" id="IPR002523">
    <property type="entry name" value="MgTranspt_CorA/ZnTranspt_ZntB"/>
</dbReference>
<name>A0A194UPX0_CYTMA</name>
<keyword evidence="2" id="KW-1133">Transmembrane helix</keyword>
<feature type="transmembrane region" description="Helical" evidence="2">
    <location>
        <begin position="748"/>
        <end position="770"/>
    </location>
</feature>
<sequence>MAQSRGSSRRSRGPSVEIPEDESLPPLPCTEEPCWDEGGLCEDIVKEHVYRVNTNPEESDVTFIPKDEQCGIWHSPPNAKCHASFGDQGTTATVGAFGQLVQFSDYLGAGTSGMFSADHPRTAEPYLVRDRMADLQNLAQEPFQFSSGVYLNRPFGLEFPGLKLKPDMLPVLKWREVLRRFTTENDARKRLLAVTRSPRATRFLFHARDTALFYGLDDDLFIQDTSIHKLWTNTIESQSYHEENQETWWDSAMRYALSIVIGCRERRINDRTPDELVRTAIETLFRISSPNGFVPRQLDMTTKEPLEDIIYEESDRDSHYHTNFEIQYVLLTHANKINDVIDRSQKVGSPVTSETLHAEAISRPGRPVLGSPLTQPDTQQETIQWLDAEKILDYLSSQVAGQPELTRRIPDERRLAMKKVIPFNSLIDSSNIVKLEDEWMFDYPQFLSREQPIIIDEVFKCLDAFHPSLMERLDAKKVGRQYSFAGLPDIVATEMEYRVFPEADEKFSIQDVPQQKRLEGKRRKNSHTTLWLKDNLALWKGLSSPRTAKLAKKRLIHVFDADPETAFICVAASPGYVQSKMARFFERHSRYEKHIFDECTMVHNTWETEVQLSFYRLLDTTLWQEFDHLLQALEQDLASTLAKVKIWESREAERGEEKPRWTQNDERKYRTAINKLQFNLRSEIDQVGKVHDDIKSLRELYTRRLKDTREELSSRSNQNITSFTYVTIVFLPLGFAASVFSMNGSLSGSLIISMVTCAVGALAVTVFALINARIMASVGEDVAEVIQDFTKAVQRFTEMAMRTSIIAQKEKLRHDQEENKQVAWSANESSGKIPRVGEYEQRRLSTMSFLSFWLAYLFLEVPARRIVLACRILSGVPQLYADIFAGAAQSPEISDHKESSWKPILHSGKNIMRVIGGFVILPIFLISWVCQLLLYNIMDIFVLIGGLTQRNLYELLGPASFVKGRHLDYLTKLSIRLRPVKQLDDKLRKPSVQHENQPQKAHQSNEKLEGIGGEEENEMETVVNGKSEV</sequence>
<dbReference type="Proteomes" id="UP000078576">
    <property type="component" value="Unassembled WGS sequence"/>
</dbReference>
<dbReference type="AlphaFoldDB" id="A0A194UPX0"/>
<dbReference type="Gene3D" id="1.20.58.340">
    <property type="entry name" value="Magnesium transport protein CorA, transmembrane region"/>
    <property type="match status" value="1"/>
</dbReference>
<keyword evidence="4" id="KW-1185">Reference proteome</keyword>
<reference evidence="4" key="1">
    <citation type="submission" date="2014-12" db="EMBL/GenBank/DDBJ databases">
        <title>Genome Sequence of Valsa Canker Pathogens Uncovers a Specific Adaption of Colonization on Woody Bark.</title>
        <authorList>
            <person name="Yin Z."/>
            <person name="Liu H."/>
            <person name="Gao X."/>
            <person name="Li Z."/>
            <person name="Song N."/>
            <person name="Ke X."/>
            <person name="Dai Q."/>
            <person name="Wu Y."/>
            <person name="Sun Y."/>
            <person name="Xu J.-R."/>
            <person name="Kang Z.K."/>
            <person name="Wang L."/>
            <person name="Huang L."/>
        </authorList>
    </citation>
    <scope>NUCLEOTIDE SEQUENCE [LARGE SCALE GENOMIC DNA]</scope>
    <source>
        <strain evidence="4">SXYL134</strain>
    </source>
</reference>
<evidence type="ECO:0000313" key="3">
    <source>
        <dbReference type="EMBL" id="KUI53688.1"/>
    </source>
</evidence>
<gene>
    <name evidence="3" type="ORF">VP1G_01109</name>
</gene>
<feature type="transmembrane region" description="Helical" evidence="2">
    <location>
        <begin position="911"/>
        <end position="935"/>
    </location>
</feature>
<dbReference type="EMBL" id="KN714670">
    <property type="protein sequence ID" value="KUI53688.1"/>
    <property type="molecule type" value="Genomic_DNA"/>
</dbReference>
<organism evidence="3 4">
    <name type="scientific">Cytospora mali</name>
    <name type="common">Apple Valsa canker fungus</name>
    <name type="synonym">Valsa mali</name>
    <dbReference type="NCBI Taxonomy" id="578113"/>
    <lineage>
        <taxon>Eukaryota</taxon>
        <taxon>Fungi</taxon>
        <taxon>Dikarya</taxon>
        <taxon>Ascomycota</taxon>
        <taxon>Pezizomycotina</taxon>
        <taxon>Sordariomycetes</taxon>
        <taxon>Sordariomycetidae</taxon>
        <taxon>Diaporthales</taxon>
        <taxon>Cytosporaceae</taxon>
        <taxon>Cytospora</taxon>
    </lineage>
</organism>
<keyword evidence="2" id="KW-0472">Membrane</keyword>
<dbReference type="GO" id="GO:0046873">
    <property type="term" value="F:metal ion transmembrane transporter activity"/>
    <property type="evidence" value="ECO:0007669"/>
    <property type="project" value="InterPro"/>
</dbReference>
<evidence type="ECO:0000256" key="1">
    <source>
        <dbReference type="SAM" id="MobiDB-lite"/>
    </source>
</evidence>
<feature type="compositionally biased region" description="Polar residues" evidence="1">
    <location>
        <begin position="993"/>
        <end position="1002"/>
    </location>
</feature>
<evidence type="ECO:0000313" key="4">
    <source>
        <dbReference type="Proteomes" id="UP000078576"/>
    </source>
</evidence>
<dbReference type="GO" id="GO:0016020">
    <property type="term" value="C:membrane"/>
    <property type="evidence" value="ECO:0007669"/>
    <property type="project" value="InterPro"/>
</dbReference>
<keyword evidence="2" id="KW-0812">Transmembrane</keyword>
<dbReference type="STRING" id="694573.A0A194UPX0"/>
<accession>A0A194UPX0</accession>
<feature type="region of interest" description="Disordered" evidence="1">
    <location>
        <begin position="1"/>
        <end position="29"/>
    </location>
</feature>
<evidence type="ECO:0000256" key="2">
    <source>
        <dbReference type="SAM" id="Phobius"/>
    </source>
</evidence>
<feature type="region of interest" description="Disordered" evidence="1">
    <location>
        <begin position="357"/>
        <end position="376"/>
    </location>
</feature>
<feature type="region of interest" description="Disordered" evidence="1">
    <location>
        <begin position="987"/>
        <end position="1029"/>
    </location>
</feature>
<protein>
    <submittedName>
        <fullName evidence="3">Uncharacterized protein</fullName>
    </submittedName>
</protein>
<dbReference type="OrthoDB" id="5361176at2759"/>
<dbReference type="Pfam" id="PF01544">
    <property type="entry name" value="CorA"/>
    <property type="match status" value="1"/>
</dbReference>
<proteinExistence type="predicted"/>